<accession>K5WGZ2</accession>
<keyword evidence="3" id="KW-1185">Reference proteome</keyword>
<dbReference type="Proteomes" id="UP000008370">
    <property type="component" value="Unassembled WGS sequence"/>
</dbReference>
<protein>
    <submittedName>
        <fullName evidence="2">Uncharacterized protein</fullName>
    </submittedName>
</protein>
<dbReference type="KEGG" id="pco:PHACADRAFT_33506"/>
<proteinExistence type="predicted"/>
<dbReference type="EMBL" id="JH930481">
    <property type="protein sequence ID" value="EKM49477.1"/>
    <property type="molecule type" value="Genomic_DNA"/>
</dbReference>
<sequence>MPGTPAQQEHILTPECAMYQAWYNALSLKRAKEKKENGEDKKMGMEERMAEGKGKGKEEEEEEKKGEEEEKERRMATDVKVLKYWPLQVSAALRIERQGKARPTKLRSADHKLLITEISKELANKILAPYRITIHSQDAGQPTQSEHHLTKAAEGELCSQNSRPFPPLEYQAVTKAAEDQHPTSVLSEPVDNRTTSHIPYWYARHESVEHAPSPSSKSKPLDRHNGQVAERQVSALALSELAIQNLLQPANNELAGHASSLLPQGGTLNEHRKQADRGQVTASAPSKPIESKFAMQNPFQPADDEPTGYAPSPPSTSDLICTLQKINILN</sequence>
<feature type="compositionally biased region" description="Basic and acidic residues" evidence="1">
    <location>
        <begin position="33"/>
        <end position="73"/>
    </location>
</feature>
<feature type="region of interest" description="Disordered" evidence="1">
    <location>
        <begin position="30"/>
        <end position="73"/>
    </location>
</feature>
<evidence type="ECO:0000256" key="1">
    <source>
        <dbReference type="SAM" id="MobiDB-lite"/>
    </source>
</evidence>
<dbReference type="AlphaFoldDB" id="K5WGZ2"/>
<feature type="region of interest" description="Disordered" evidence="1">
    <location>
        <begin position="207"/>
        <end position="227"/>
    </location>
</feature>
<evidence type="ECO:0000313" key="3">
    <source>
        <dbReference type="Proteomes" id="UP000008370"/>
    </source>
</evidence>
<dbReference type="InParanoid" id="K5WGZ2"/>
<evidence type="ECO:0000313" key="2">
    <source>
        <dbReference type="EMBL" id="EKM49477.1"/>
    </source>
</evidence>
<dbReference type="GeneID" id="18919807"/>
<reference evidence="2 3" key="1">
    <citation type="journal article" date="2012" name="BMC Genomics">
        <title>Comparative genomics of the white-rot fungi, Phanerochaete carnosa and P. chrysosporium, to elucidate the genetic basis of the distinct wood types they colonize.</title>
        <authorList>
            <person name="Suzuki H."/>
            <person name="MacDonald J."/>
            <person name="Syed K."/>
            <person name="Salamov A."/>
            <person name="Hori C."/>
            <person name="Aerts A."/>
            <person name="Henrissat B."/>
            <person name="Wiebenga A."/>
            <person name="vanKuyk P.A."/>
            <person name="Barry K."/>
            <person name="Lindquist E."/>
            <person name="LaButti K."/>
            <person name="Lapidus A."/>
            <person name="Lucas S."/>
            <person name="Coutinho P."/>
            <person name="Gong Y."/>
            <person name="Samejima M."/>
            <person name="Mahadevan R."/>
            <person name="Abou-Zaid M."/>
            <person name="de Vries R.P."/>
            <person name="Igarashi K."/>
            <person name="Yadav J.S."/>
            <person name="Grigoriev I.V."/>
            <person name="Master E.R."/>
        </authorList>
    </citation>
    <scope>NUCLEOTIDE SEQUENCE [LARGE SCALE GENOMIC DNA]</scope>
    <source>
        <strain evidence="2 3">HHB-10118-sp</strain>
    </source>
</reference>
<feature type="region of interest" description="Disordered" evidence="1">
    <location>
        <begin position="257"/>
        <end position="316"/>
    </location>
</feature>
<dbReference type="RefSeq" id="XP_007401990.1">
    <property type="nucleotide sequence ID" value="XM_007401928.1"/>
</dbReference>
<name>K5WGZ2_PHACS</name>
<dbReference type="HOGENOM" id="CLU_842272_0_0_1"/>
<organism evidence="2 3">
    <name type="scientific">Phanerochaete carnosa (strain HHB-10118-sp)</name>
    <name type="common">White-rot fungus</name>
    <name type="synonym">Peniophora carnosa</name>
    <dbReference type="NCBI Taxonomy" id="650164"/>
    <lineage>
        <taxon>Eukaryota</taxon>
        <taxon>Fungi</taxon>
        <taxon>Dikarya</taxon>
        <taxon>Basidiomycota</taxon>
        <taxon>Agaricomycotina</taxon>
        <taxon>Agaricomycetes</taxon>
        <taxon>Polyporales</taxon>
        <taxon>Phanerochaetaceae</taxon>
        <taxon>Phanerochaete</taxon>
    </lineage>
</organism>
<gene>
    <name evidence="2" type="ORF">PHACADRAFT_33506</name>
</gene>